<dbReference type="SUPFAM" id="SSF63829">
    <property type="entry name" value="Calcium-dependent phosphotriesterase"/>
    <property type="match status" value="1"/>
</dbReference>
<keyword evidence="6" id="KW-0325">Glycoprotein</keyword>
<protein>
    <recommendedName>
        <fullName evidence="8">Strictosidine synthase conserved region domain-containing protein</fullName>
    </recommendedName>
</protein>
<dbReference type="GO" id="GO:0005773">
    <property type="term" value="C:vacuole"/>
    <property type="evidence" value="ECO:0007669"/>
    <property type="project" value="UniProtKB-SubCell"/>
</dbReference>
<dbReference type="GO" id="GO:0012505">
    <property type="term" value="C:endomembrane system"/>
    <property type="evidence" value="ECO:0007669"/>
    <property type="project" value="TreeGrafter"/>
</dbReference>
<dbReference type="Pfam" id="PF20067">
    <property type="entry name" value="SSL_N"/>
    <property type="match status" value="1"/>
</dbReference>
<evidence type="ECO:0000259" key="8">
    <source>
        <dbReference type="Pfam" id="PF03088"/>
    </source>
</evidence>
<evidence type="ECO:0000256" key="2">
    <source>
        <dbReference type="ARBA" id="ARBA00009191"/>
    </source>
</evidence>
<dbReference type="Pfam" id="PF03088">
    <property type="entry name" value="Str_synth"/>
    <property type="match status" value="1"/>
</dbReference>
<dbReference type="GO" id="GO:0009753">
    <property type="term" value="P:response to jasmonic acid"/>
    <property type="evidence" value="ECO:0007669"/>
    <property type="project" value="UniProtKB-ARBA"/>
</dbReference>
<dbReference type="Gene3D" id="2.120.10.30">
    <property type="entry name" value="TolB, C-terminal domain"/>
    <property type="match status" value="1"/>
</dbReference>
<evidence type="ECO:0000256" key="7">
    <source>
        <dbReference type="SAM" id="SignalP"/>
    </source>
</evidence>
<dbReference type="Proteomes" id="UP000834106">
    <property type="component" value="Chromosome 1"/>
</dbReference>
<organism evidence="9 10">
    <name type="scientific">Fraxinus pennsylvanica</name>
    <dbReference type="NCBI Taxonomy" id="56036"/>
    <lineage>
        <taxon>Eukaryota</taxon>
        <taxon>Viridiplantae</taxon>
        <taxon>Streptophyta</taxon>
        <taxon>Embryophyta</taxon>
        <taxon>Tracheophyta</taxon>
        <taxon>Spermatophyta</taxon>
        <taxon>Magnoliopsida</taxon>
        <taxon>eudicotyledons</taxon>
        <taxon>Gunneridae</taxon>
        <taxon>Pentapetalae</taxon>
        <taxon>asterids</taxon>
        <taxon>lamiids</taxon>
        <taxon>Lamiales</taxon>
        <taxon>Oleaceae</taxon>
        <taxon>Oleeae</taxon>
        <taxon>Fraxinus</taxon>
    </lineage>
</organism>
<dbReference type="PANTHER" id="PTHR10426:SF88">
    <property type="entry name" value="ADIPOCYTE PLASMA MEMBRANE-ASSOCIATED PROTEIN HEMOMUCIN-RELATED"/>
    <property type="match status" value="1"/>
</dbReference>
<dbReference type="InterPro" id="IPR018119">
    <property type="entry name" value="Strictosidine_synth_cons-reg"/>
</dbReference>
<dbReference type="PANTHER" id="PTHR10426">
    <property type="entry name" value="STRICTOSIDINE SYNTHASE-RELATED"/>
    <property type="match status" value="1"/>
</dbReference>
<accession>A0AAD2DGS4</accession>
<evidence type="ECO:0000256" key="6">
    <source>
        <dbReference type="ARBA" id="ARBA00023180"/>
    </source>
</evidence>
<evidence type="ECO:0000313" key="9">
    <source>
        <dbReference type="EMBL" id="CAI9753309.1"/>
    </source>
</evidence>
<evidence type="ECO:0000256" key="3">
    <source>
        <dbReference type="ARBA" id="ARBA00022553"/>
    </source>
</evidence>
<feature type="domain" description="Strictosidine synthase conserved region" evidence="8">
    <location>
        <begin position="156"/>
        <end position="243"/>
    </location>
</feature>
<dbReference type="EMBL" id="OU503036">
    <property type="protein sequence ID" value="CAI9753309.1"/>
    <property type="molecule type" value="Genomic_DNA"/>
</dbReference>
<evidence type="ECO:0000256" key="4">
    <source>
        <dbReference type="ARBA" id="ARBA00022554"/>
    </source>
</evidence>
<name>A0AAD2DGS4_9LAMI</name>
<proteinExistence type="inferred from homology"/>
<dbReference type="FunFam" id="2.120.10.30:FF:000073">
    <property type="entry name" value="Protein STRICTOSIDINE SYNTHASE-LIKE 6"/>
    <property type="match status" value="1"/>
</dbReference>
<gene>
    <name evidence="9" type="ORF">FPE_LOCUS740</name>
</gene>
<evidence type="ECO:0000256" key="1">
    <source>
        <dbReference type="ARBA" id="ARBA00004116"/>
    </source>
</evidence>
<sequence>MAYKIPVVLLILPVIVAVLLYQLDTFDPVPYPDHELTPKQPLFVPKRNSHMLHGSEKIGVGQLLGPEDIAYDPITGVIYTGCADGWISRVMVNESAADSKVERWVNTGGRPLGLVRGHHGELIVADAVKGLINVSRDGTMELLTDEAEGLKFKLTDGVDINLDGVLYFTDASYKYAFNEVFLDVFEGRPYGRFMSYDPSTKQTTVLLRDLYFPNGVTVSADHDSVIFCESVMTRCKKYYIKGEKKGSVDTFIENLPGVPDNIRYDGEGQYWIAFPTGVTYFWSLSQRYAFLRKVTVIMIKYIGLPPHLQKNGGIFAVDLDGKPVAHYYDYDLSKITSGIKIGEHLYCGALESPYITRLNISQNLNVLHRQPTVATLLAVPCILGVDLTDVHLLEFLQQTSLCFQCAHGRPTTVPLVELDVLHNLIAKLGSCSSGSQESWHGLFQHGLSLERARKRLNIS</sequence>
<comment type="similarity">
    <text evidence="2">Belongs to the strictosidine synthase family.</text>
</comment>
<keyword evidence="4" id="KW-0926">Vacuole</keyword>
<evidence type="ECO:0000256" key="5">
    <source>
        <dbReference type="ARBA" id="ARBA00022729"/>
    </source>
</evidence>
<keyword evidence="3" id="KW-0597">Phosphoprotein</keyword>
<keyword evidence="5 7" id="KW-0732">Signal</keyword>
<feature type="signal peptide" evidence="7">
    <location>
        <begin position="1"/>
        <end position="17"/>
    </location>
</feature>
<dbReference type="AlphaFoldDB" id="A0AAD2DGS4"/>
<keyword evidence="10" id="KW-1185">Reference proteome</keyword>
<dbReference type="GO" id="GO:0016787">
    <property type="term" value="F:hydrolase activity"/>
    <property type="evidence" value="ECO:0007669"/>
    <property type="project" value="TreeGrafter"/>
</dbReference>
<evidence type="ECO:0000313" key="10">
    <source>
        <dbReference type="Proteomes" id="UP000834106"/>
    </source>
</evidence>
<dbReference type="InterPro" id="IPR011042">
    <property type="entry name" value="6-blade_b-propeller_TolB-like"/>
</dbReference>
<feature type="chain" id="PRO_5041953173" description="Strictosidine synthase conserved region domain-containing protein" evidence="7">
    <location>
        <begin position="18"/>
        <end position="459"/>
    </location>
</feature>
<reference evidence="9" key="1">
    <citation type="submission" date="2023-05" db="EMBL/GenBank/DDBJ databases">
        <authorList>
            <person name="Huff M."/>
        </authorList>
    </citation>
    <scope>NUCLEOTIDE SEQUENCE</scope>
</reference>
<comment type="subcellular location">
    <subcellularLocation>
        <location evidence="1">Vacuole</location>
    </subcellularLocation>
</comment>